<dbReference type="PIRSF" id="PIRSF019345">
    <property type="entry name" value="ScpB"/>
    <property type="match status" value="1"/>
</dbReference>
<name>A0A1F7U9Y8_9BACT</name>
<keyword evidence="3" id="KW-0159">Chromosome partition</keyword>
<comment type="caution">
    <text evidence="5">The sequence shown here is derived from an EMBL/GenBank/DDBJ whole genome shotgun (WGS) entry which is preliminary data.</text>
</comment>
<dbReference type="PANTHER" id="PTHR34298:SF2">
    <property type="entry name" value="SEGREGATION AND CONDENSATION PROTEIN B"/>
    <property type="match status" value="1"/>
</dbReference>
<evidence type="ECO:0000256" key="1">
    <source>
        <dbReference type="ARBA" id="ARBA00022490"/>
    </source>
</evidence>
<dbReference type="GO" id="GO:0051304">
    <property type="term" value="P:chromosome separation"/>
    <property type="evidence" value="ECO:0007669"/>
    <property type="project" value="InterPro"/>
</dbReference>
<evidence type="ECO:0000256" key="2">
    <source>
        <dbReference type="ARBA" id="ARBA00022618"/>
    </source>
</evidence>
<organism evidence="5 6">
    <name type="scientific">Candidatus Uhrbacteria bacterium RIFCSPHIGHO2_02_FULL_60_10</name>
    <dbReference type="NCBI Taxonomy" id="1802392"/>
    <lineage>
        <taxon>Bacteria</taxon>
        <taxon>Candidatus Uhriibacteriota</taxon>
    </lineage>
</organism>
<dbReference type="PANTHER" id="PTHR34298">
    <property type="entry name" value="SEGREGATION AND CONDENSATION PROTEIN B"/>
    <property type="match status" value="1"/>
</dbReference>
<gene>
    <name evidence="5" type="ORF">A3C96_01265</name>
</gene>
<keyword evidence="1" id="KW-0963">Cytoplasm</keyword>
<reference evidence="5 6" key="1">
    <citation type="journal article" date="2016" name="Nat. Commun.">
        <title>Thousands of microbial genomes shed light on interconnected biogeochemical processes in an aquifer system.</title>
        <authorList>
            <person name="Anantharaman K."/>
            <person name="Brown C.T."/>
            <person name="Hug L.A."/>
            <person name="Sharon I."/>
            <person name="Castelle C.J."/>
            <person name="Probst A.J."/>
            <person name="Thomas B.C."/>
            <person name="Singh A."/>
            <person name="Wilkins M.J."/>
            <person name="Karaoz U."/>
            <person name="Brodie E.L."/>
            <person name="Williams K.H."/>
            <person name="Hubbard S.S."/>
            <person name="Banfield J.F."/>
        </authorList>
    </citation>
    <scope>NUCLEOTIDE SEQUENCE [LARGE SCALE GENOMIC DNA]</scope>
</reference>
<dbReference type="InterPro" id="IPR005234">
    <property type="entry name" value="ScpB_csome_segregation"/>
</dbReference>
<evidence type="ECO:0000256" key="3">
    <source>
        <dbReference type="ARBA" id="ARBA00022829"/>
    </source>
</evidence>
<accession>A0A1F7U9Y8</accession>
<dbReference type="InterPro" id="IPR036390">
    <property type="entry name" value="WH_DNA-bd_sf"/>
</dbReference>
<dbReference type="Proteomes" id="UP000177088">
    <property type="component" value="Unassembled WGS sequence"/>
</dbReference>
<dbReference type="GO" id="GO:0051301">
    <property type="term" value="P:cell division"/>
    <property type="evidence" value="ECO:0007669"/>
    <property type="project" value="UniProtKB-KW"/>
</dbReference>
<dbReference type="AlphaFoldDB" id="A0A1F7U9Y8"/>
<dbReference type="Gene3D" id="1.10.10.10">
    <property type="entry name" value="Winged helix-like DNA-binding domain superfamily/Winged helix DNA-binding domain"/>
    <property type="match status" value="2"/>
</dbReference>
<sequence>MLSAQIESILFVTNRPLSVKKIAETVGADRTEVSKALDEIAAAYNTEGRGVRLLRHGDDVQLSTAPEASALVQAYLKDETTGELTKPSLETLTIVAYRGPVSKAELEQIRGVNCSLILRNLMMRGLVESVGEVGKPETRYRVTMDFLRFLGVAGVEELPDYEKLRSHENIVRVLAMANTPPAVNAASVEEPAPVAANAATAADGTR</sequence>
<keyword evidence="2" id="KW-0132">Cell division</keyword>
<evidence type="ECO:0000313" key="6">
    <source>
        <dbReference type="Proteomes" id="UP000177088"/>
    </source>
</evidence>
<dbReference type="InterPro" id="IPR036388">
    <property type="entry name" value="WH-like_DNA-bd_sf"/>
</dbReference>
<proteinExistence type="predicted"/>
<dbReference type="SUPFAM" id="SSF46785">
    <property type="entry name" value="Winged helix' DNA-binding domain"/>
    <property type="match status" value="2"/>
</dbReference>
<dbReference type="NCBIfam" id="TIGR00281">
    <property type="entry name" value="SMC-Scp complex subunit ScpB"/>
    <property type="match status" value="1"/>
</dbReference>
<evidence type="ECO:0000256" key="4">
    <source>
        <dbReference type="ARBA" id="ARBA00023306"/>
    </source>
</evidence>
<evidence type="ECO:0000313" key="5">
    <source>
        <dbReference type="EMBL" id="OGL74544.1"/>
    </source>
</evidence>
<protein>
    <submittedName>
        <fullName evidence="5">SMC-Scp complex subunit ScpB</fullName>
    </submittedName>
</protein>
<keyword evidence="4" id="KW-0131">Cell cycle</keyword>
<dbReference type="Pfam" id="PF04079">
    <property type="entry name" value="SMC_ScpB"/>
    <property type="match status" value="1"/>
</dbReference>
<dbReference type="EMBL" id="MGEA01000016">
    <property type="protein sequence ID" value="OGL74544.1"/>
    <property type="molecule type" value="Genomic_DNA"/>
</dbReference>